<reference evidence="1 2" key="1">
    <citation type="journal article" date="2011" name="Genome Biol.">
        <title>Comparative genome sequence analysis underscores mycoparasitism as the ancestral life style of Trichoderma.</title>
        <authorList>
            <person name="Kubicek C.P."/>
            <person name="Herrera-Estrella A."/>
            <person name="Seidl-Seiboth V."/>
            <person name="Martinez D.A."/>
            <person name="Druzhinina I.S."/>
            <person name="Thon M."/>
            <person name="Zeilinger S."/>
            <person name="Casas-Flores S."/>
            <person name="Horwitz B.A."/>
            <person name="Mukherjee P.K."/>
            <person name="Mukherjee M."/>
            <person name="Kredics L."/>
            <person name="Alcaraz L.D."/>
            <person name="Aerts A."/>
            <person name="Antal Z."/>
            <person name="Atanasova L."/>
            <person name="Cervantes-Badillo M.G."/>
            <person name="Challacombe J."/>
            <person name="Chertkov O."/>
            <person name="McCluskey K."/>
            <person name="Coulpier F."/>
            <person name="Deshpande N."/>
            <person name="von Doehren H."/>
            <person name="Ebbole D.J."/>
            <person name="Esquivel-Naranjo E.U."/>
            <person name="Fekete E."/>
            <person name="Flipphi M."/>
            <person name="Glaser F."/>
            <person name="Gomez-Rodriguez E.Y."/>
            <person name="Gruber S."/>
            <person name="Han C."/>
            <person name="Henrissat B."/>
            <person name="Hermosa R."/>
            <person name="Hernandez-Onate M."/>
            <person name="Karaffa L."/>
            <person name="Kosti I."/>
            <person name="Le Crom S."/>
            <person name="Lindquist E."/>
            <person name="Lucas S."/>
            <person name="Luebeck M."/>
            <person name="Luebeck P.S."/>
            <person name="Margeot A."/>
            <person name="Metz B."/>
            <person name="Misra M."/>
            <person name="Nevalainen H."/>
            <person name="Omann M."/>
            <person name="Packer N."/>
            <person name="Perrone G."/>
            <person name="Uresti-Rivera E.E."/>
            <person name="Salamov A."/>
            <person name="Schmoll M."/>
            <person name="Seiboth B."/>
            <person name="Shapiro H."/>
            <person name="Sukno S."/>
            <person name="Tamayo-Ramos J.A."/>
            <person name="Tisch D."/>
            <person name="Wiest A."/>
            <person name="Wilkinson H.H."/>
            <person name="Zhang M."/>
            <person name="Coutinho P.M."/>
            <person name="Kenerley C.M."/>
            <person name="Monte E."/>
            <person name="Baker S.E."/>
            <person name="Grigoriev I.V."/>
        </authorList>
    </citation>
    <scope>NUCLEOTIDE SEQUENCE [LARGE SCALE GENOMIC DNA]</scope>
    <source>
        <strain evidence="2">Gv29-8 / FGSC 10586</strain>
    </source>
</reference>
<dbReference type="GeneID" id="25790066"/>
<gene>
    <name evidence="1" type="ORF">TRIVIDRAFT_199497</name>
</gene>
<name>G9ML39_HYPVG</name>
<dbReference type="RefSeq" id="XP_013959130.1">
    <property type="nucleotide sequence ID" value="XM_014103655.1"/>
</dbReference>
<dbReference type="AlphaFoldDB" id="G9ML39"/>
<sequence>MKGTDGACDSGRQELAHSHAVPLLMLIPTIISQSGTEATRSTPSKTEQQFRRRVVEDAPLSMLLLAWQGLAWVNNKDGLLTPYCSCLSSRAEQWPGLSSASIAVHLKPTTTANISFWLPAQARLGLLLPPGAANKSASISLSDAQDGPIESCRARPKLCCPAFDAVSPSEISPWQLQTATRQARDPKRRPSRVLFLRVFEFVTNLFPRSASTKMDKMDAITALIKYKYCLNTEFILVRAHQLHQTSNE</sequence>
<protein>
    <submittedName>
        <fullName evidence="1">Uncharacterized protein</fullName>
    </submittedName>
</protein>
<dbReference type="InParanoid" id="G9ML39"/>
<dbReference type="HOGENOM" id="CLU_1120299_0_0_1"/>
<evidence type="ECO:0000313" key="1">
    <source>
        <dbReference type="EMBL" id="EHK24933.1"/>
    </source>
</evidence>
<dbReference type="VEuPathDB" id="FungiDB:TRIVIDRAFT_199497"/>
<dbReference type="Proteomes" id="UP000007115">
    <property type="component" value="Unassembled WGS sequence"/>
</dbReference>
<dbReference type="EMBL" id="ABDF02000004">
    <property type="protein sequence ID" value="EHK24933.1"/>
    <property type="molecule type" value="Genomic_DNA"/>
</dbReference>
<proteinExistence type="predicted"/>
<comment type="caution">
    <text evidence="1">The sequence shown here is derived from an EMBL/GenBank/DDBJ whole genome shotgun (WGS) entry which is preliminary data.</text>
</comment>
<accession>G9ML39</accession>
<evidence type="ECO:0000313" key="2">
    <source>
        <dbReference type="Proteomes" id="UP000007115"/>
    </source>
</evidence>
<keyword evidence="2" id="KW-1185">Reference proteome</keyword>
<organism evidence="1 2">
    <name type="scientific">Hypocrea virens (strain Gv29-8 / FGSC 10586)</name>
    <name type="common">Gliocladium virens</name>
    <name type="synonym">Trichoderma virens</name>
    <dbReference type="NCBI Taxonomy" id="413071"/>
    <lineage>
        <taxon>Eukaryota</taxon>
        <taxon>Fungi</taxon>
        <taxon>Dikarya</taxon>
        <taxon>Ascomycota</taxon>
        <taxon>Pezizomycotina</taxon>
        <taxon>Sordariomycetes</taxon>
        <taxon>Hypocreomycetidae</taxon>
        <taxon>Hypocreales</taxon>
        <taxon>Hypocreaceae</taxon>
        <taxon>Trichoderma</taxon>
    </lineage>
</organism>